<evidence type="ECO:0000313" key="3">
    <source>
        <dbReference type="Proteomes" id="UP001385951"/>
    </source>
</evidence>
<keyword evidence="3" id="KW-1185">Reference proteome</keyword>
<dbReference type="AlphaFoldDB" id="A0AAW0FIU1"/>
<dbReference type="EMBL" id="JASBNA010000065">
    <property type="protein sequence ID" value="KAK7678965.1"/>
    <property type="molecule type" value="Genomic_DNA"/>
</dbReference>
<gene>
    <name evidence="2" type="ORF">QCA50_018105</name>
</gene>
<feature type="compositionally biased region" description="Low complexity" evidence="1">
    <location>
        <begin position="200"/>
        <end position="215"/>
    </location>
</feature>
<sequence>MRARNLVTDTIEEGLYKPVVVNAKAVTGLHISQIQLISTKTHKGFLIRSSCFDSGGREPLFHFSQATMFSALLILSWLLMYHPLMGLSSVAALNATSLPIILDDTVPLVSAHDKCASLAVLELPNVPYLKDFNPIVAVLILNPPLKLHLKILVSTSSPLSRVNRYQLRLNSNVLNPQYIHSLALQVQTRMLEPIDVSVSIPSSSQRQNTTSTPAPSTQPPVPGSSRRTKTLSIPIAPEALQNYQTARQKADEAKTLKQERLELQEESKRTCEVVLFYEV</sequence>
<comment type="caution">
    <text evidence="2">The sequence shown here is derived from an EMBL/GenBank/DDBJ whole genome shotgun (WGS) entry which is preliminary data.</text>
</comment>
<organism evidence="2 3">
    <name type="scientific">Cerrena zonata</name>
    <dbReference type="NCBI Taxonomy" id="2478898"/>
    <lineage>
        <taxon>Eukaryota</taxon>
        <taxon>Fungi</taxon>
        <taxon>Dikarya</taxon>
        <taxon>Basidiomycota</taxon>
        <taxon>Agaricomycotina</taxon>
        <taxon>Agaricomycetes</taxon>
        <taxon>Polyporales</taxon>
        <taxon>Cerrenaceae</taxon>
        <taxon>Cerrena</taxon>
    </lineage>
</organism>
<proteinExistence type="predicted"/>
<accession>A0AAW0FIU1</accession>
<protein>
    <submittedName>
        <fullName evidence="2">Uncharacterized protein</fullName>
    </submittedName>
</protein>
<feature type="region of interest" description="Disordered" evidence="1">
    <location>
        <begin position="200"/>
        <end position="228"/>
    </location>
</feature>
<dbReference type="Proteomes" id="UP001385951">
    <property type="component" value="Unassembled WGS sequence"/>
</dbReference>
<name>A0AAW0FIU1_9APHY</name>
<evidence type="ECO:0000313" key="2">
    <source>
        <dbReference type="EMBL" id="KAK7678965.1"/>
    </source>
</evidence>
<reference evidence="2 3" key="1">
    <citation type="submission" date="2022-09" db="EMBL/GenBank/DDBJ databases">
        <authorList>
            <person name="Palmer J.M."/>
        </authorList>
    </citation>
    <scope>NUCLEOTIDE SEQUENCE [LARGE SCALE GENOMIC DNA]</scope>
    <source>
        <strain evidence="2 3">DSM 7382</strain>
    </source>
</reference>
<evidence type="ECO:0000256" key="1">
    <source>
        <dbReference type="SAM" id="MobiDB-lite"/>
    </source>
</evidence>